<dbReference type="InterPro" id="IPR050556">
    <property type="entry name" value="Type_II_TA_system_RNase"/>
</dbReference>
<evidence type="ECO:0000313" key="10">
    <source>
        <dbReference type="EMBL" id="NNM71302.1"/>
    </source>
</evidence>
<dbReference type="SUPFAM" id="SSF88723">
    <property type="entry name" value="PIN domain-like"/>
    <property type="match status" value="1"/>
</dbReference>
<keyword evidence="6 8" id="KW-0460">Magnesium</keyword>
<dbReference type="Pfam" id="PF01850">
    <property type="entry name" value="PIN"/>
    <property type="match status" value="1"/>
</dbReference>
<proteinExistence type="inferred from homology"/>
<comment type="cofactor">
    <cofactor evidence="1 8">
        <name>Mg(2+)</name>
        <dbReference type="ChEBI" id="CHEBI:18420"/>
    </cofactor>
</comment>
<dbReference type="InterPro" id="IPR029060">
    <property type="entry name" value="PIN-like_dom_sf"/>
</dbReference>
<feature type="binding site" evidence="8">
    <location>
        <position position="98"/>
    </location>
    <ligand>
        <name>Mg(2+)</name>
        <dbReference type="ChEBI" id="CHEBI:18420"/>
    </ligand>
</feature>
<organism evidence="10 11">
    <name type="scientific">Enterovirga aerilata</name>
    <dbReference type="NCBI Taxonomy" id="2730920"/>
    <lineage>
        <taxon>Bacteria</taxon>
        <taxon>Pseudomonadati</taxon>
        <taxon>Pseudomonadota</taxon>
        <taxon>Alphaproteobacteria</taxon>
        <taxon>Hyphomicrobiales</taxon>
        <taxon>Methylobacteriaceae</taxon>
        <taxon>Enterovirga</taxon>
    </lineage>
</organism>
<keyword evidence="8" id="KW-0800">Toxin</keyword>
<evidence type="ECO:0000256" key="5">
    <source>
        <dbReference type="ARBA" id="ARBA00022801"/>
    </source>
</evidence>
<sequence>MSRYLLDTNILSDAMRNPRGVIRQRIEEVGPDSVYTSIIVAAELRFGVAKSGSSRLASNFDEVIRPLEVVPFAAPADRIYADLRADLDRCGTPIGANDLWIAAQALHDGSVLVTDNMSEFSRVPGLTVENWLRP</sequence>
<keyword evidence="4 8" id="KW-0479">Metal-binding</keyword>
<dbReference type="InterPro" id="IPR022907">
    <property type="entry name" value="VapC_family"/>
</dbReference>
<accession>A0A849HW23</accession>
<comment type="similarity">
    <text evidence="7 8">Belongs to the PINc/VapC protein family.</text>
</comment>
<evidence type="ECO:0000256" key="8">
    <source>
        <dbReference type="HAMAP-Rule" id="MF_00265"/>
    </source>
</evidence>
<protein>
    <recommendedName>
        <fullName evidence="8">Ribonuclease VapC</fullName>
        <shortName evidence="8">RNase VapC</shortName>
        <ecNumber evidence="8">3.1.-.-</ecNumber>
    </recommendedName>
    <alternativeName>
        <fullName evidence="8">Toxin VapC</fullName>
    </alternativeName>
</protein>
<dbReference type="GO" id="GO:0090729">
    <property type="term" value="F:toxin activity"/>
    <property type="evidence" value="ECO:0007669"/>
    <property type="project" value="UniProtKB-KW"/>
</dbReference>
<evidence type="ECO:0000256" key="4">
    <source>
        <dbReference type="ARBA" id="ARBA00022723"/>
    </source>
</evidence>
<evidence type="ECO:0000256" key="3">
    <source>
        <dbReference type="ARBA" id="ARBA00022722"/>
    </source>
</evidence>
<evidence type="ECO:0000256" key="1">
    <source>
        <dbReference type="ARBA" id="ARBA00001946"/>
    </source>
</evidence>
<feature type="binding site" evidence="8">
    <location>
        <position position="7"/>
    </location>
    <ligand>
        <name>Mg(2+)</name>
        <dbReference type="ChEBI" id="CHEBI:18420"/>
    </ligand>
</feature>
<keyword evidence="5 8" id="KW-0378">Hydrolase</keyword>
<dbReference type="AlphaFoldDB" id="A0A849HW23"/>
<dbReference type="InterPro" id="IPR002716">
    <property type="entry name" value="PIN_dom"/>
</dbReference>
<dbReference type="HAMAP" id="MF_00265">
    <property type="entry name" value="VapC_Nob1"/>
    <property type="match status" value="1"/>
</dbReference>
<comment type="caution">
    <text evidence="10">The sequence shown here is derived from an EMBL/GenBank/DDBJ whole genome shotgun (WGS) entry which is preliminary data.</text>
</comment>
<evidence type="ECO:0000256" key="2">
    <source>
        <dbReference type="ARBA" id="ARBA00022649"/>
    </source>
</evidence>
<dbReference type="GO" id="GO:0016787">
    <property type="term" value="F:hydrolase activity"/>
    <property type="evidence" value="ECO:0007669"/>
    <property type="project" value="UniProtKB-KW"/>
</dbReference>
<keyword evidence="3 8" id="KW-0540">Nuclease</keyword>
<feature type="domain" description="PIN" evidence="9">
    <location>
        <begin position="4"/>
        <end position="124"/>
    </location>
</feature>
<dbReference type="GO" id="GO:0000287">
    <property type="term" value="F:magnesium ion binding"/>
    <property type="evidence" value="ECO:0007669"/>
    <property type="project" value="UniProtKB-UniRule"/>
</dbReference>
<evidence type="ECO:0000313" key="11">
    <source>
        <dbReference type="Proteomes" id="UP000564885"/>
    </source>
</evidence>
<dbReference type="GO" id="GO:0004540">
    <property type="term" value="F:RNA nuclease activity"/>
    <property type="evidence" value="ECO:0007669"/>
    <property type="project" value="InterPro"/>
</dbReference>
<dbReference type="RefSeq" id="WP_171216778.1">
    <property type="nucleotide sequence ID" value="NZ_JABEPP010000001.1"/>
</dbReference>
<dbReference type="Proteomes" id="UP000564885">
    <property type="component" value="Unassembled WGS sequence"/>
</dbReference>
<keyword evidence="11" id="KW-1185">Reference proteome</keyword>
<dbReference type="PANTHER" id="PTHR33653:SF1">
    <property type="entry name" value="RIBONUCLEASE VAPC2"/>
    <property type="match status" value="1"/>
</dbReference>
<name>A0A849HW23_9HYPH</name>
<evidence type="ECO:0000256" key="7">
    <source>
        <dbReference type="ARBA" id="ARBA00038093"/>
    </source>
</evidence>
<dbReference type="EMBL" id="JABEPP010000001">
    <property type="protein sequence ID" value="NNM71302.1"/>
    <property type="molecule type" value="Genomic_DNA"/>
</dbReference>
<evidence type="ECO:0000256" key="6">
    <source>
        <dbReference type="ARBA" id="ARBA00022842"/>
    </source>
</evidence>
<gene>
    <name evidence="8" type="primary">vapC</name>
    <name evidence="10" type="ORF">HJG44_02695</name>
</gene>
<comment type="function">
    <text evidence="8">Toxic component of a toxin-antitoxin (TA) system. An RNase.</text>
</comment>
<dbReference type="Gene3D" id="3.40.50.1010">
    <property type="entry name" value="5'-nuclease"/>
    <property type="match status" value="1"/>
</dbReference>
<dbReference type="PANTHER" id="PTHR33653">
    <property type="entry name" value="RIBONUCLEASE VAPC2"/>
    <property type="match status" value="1"/>
</dbReference>
<keyword evidence="2 8" id="KW-1277">Toxin-antitoxin system</keyword>
<evidence type="ECO:0000259" key="9">
    <source>
        <dbReference type="Pfam" id="PF01850"/>
    </source>
</evidence>
<dbReference type="CDD" id="cd18748">
    <property type="entry name" value="PIN_VapC4-5_FitB-like"/>
    <property type="match status" value="1"/>
</dbReference>
<dbReference type="EC" id="3.1.-.-" evidence="8"/>
<reference evidence="10 11" key="1">
    <citation type="submission" date="2020-04" db="EMBL/GenBank/DDBJ databases">
        <title>Enterovirga sp. isolate from soil.</title>
        <authorList>
            <person name="Chea S."/>
            <person name="Kim D.-U."/>
        </authorList>
    </citation>
    <scope>NUCLEOTIDE SEQUENCE [LARGE SCALE GENOMIC DNA]</scope>
    <source>
        <strain evidence="10 11">DB1703</strain>
    </source>
</reference>